<dbReference type="Proteomes" id="UP000228900">
    <property type="component" value="Unassembled WGS sequence"/>
</dbReference>
<dbReference type="EMBL" id="PFAQ01000016">
    <property type="protein sequence ID" value="PIT95182.1"/>
    <property type="molecule type" value="Genomic_DNA"/>
</dbReference>
<evidence type="ECO:0000259" key="1">
    <source>
        <dbReference type="Pfam" id="PF13683"/>
    </source>
</evidence>
<feature type="domain" description="Integrase catalytic" evidence="1">
    <location>
        <begin position="1"/>
        <end position="42"/>
    </location>
</feature>
<evidence type="ECO:0000313" key="2">
    <source>
        <dbReference type="EMBL" id="PIT95182.1"/>
    </source>
</evidence>
<dbReference type="AlphaFoldDB" id="A0A2M6WR08"/>
<comment type="caution">
    <text evidence="2">The sequence shown here is derived from an EMBL/GenBank/DDBJ whole genome shotgun (WGS) entry which is preliminary data.</text>
</comment>
<organism evidence="2 3">
    <name type="scientific">Candidatus Falkowbacteria bacterium CG10_big_fil_rev_8_21_14_0_10_39_9</name>
    <dbReference type="NCBI Taxonomy" id="1974566"/>
    <lineage>
        <taxon>Bacteria</taxon>
        <taxon>Candidatus Falkowiibacteriota</taxon>
    </lineage>
</organism>
<proteinExistence type="predicted"/>
<dbReference type="Pfam" id="PF13683">
    <property type="entry name" value="rve_3"/>
    <property type="match status" value="1"/>
</dbReference>
<gene>
    <name evidence="2" type="ORF">COT98_00795</name>
</gene>
<dbReference type="GO" id="GO:0015074">
    <property type="term" value="P:DNA integration"/>
    <property type="evidence" value="ECO:0007669"/>
    <property type="project" value="InterPro"/>
</dbReference>
<protein>
    <recommendedName>
        <fullName evidence="1">Integrase catalytic domain-containing protein</fullName>
    </recommendedName>
</protein>
<accession>A0A2M6WR08</accession>
<evidence type="ECO:0000313" key="3">
    <source>
        <dbReference type="Proteomes" id="UP000228900"/>
    </source>
</evidence>
<name>A0A2M6WR08_9BACT</name>
<sequence length="48" mass="5611">MKQEDIYIKHDGSVLEVKIGLTKFSNDYNDYRPQQSLNDLTPTEVYFG</sequence>
<dbReference type="InterPro" id="IPR001584">
    <property type="entry name" value="Integrase_cat-core"/>
</dbReference>
<reference evidence="3" key="1">
    <citation type="submission" date="2017-09" db="EMBL/GenBank/DDBJ databases">
        <title>Depth-based differentiation of microbial function through sediment-hosted aquifers and enrichment of novel symbionts in the deep terrestrial subsurface.</title>
        <authorList>
            <person name="Probst A.J."/>
            <person name="Ladd B."/>
            <person name="Jarett J.K."/>
            <person name="Geller-Mcgrath D.E."/>
            <person name="Sieber C.M.K."/>
            <person name="Emerson J.B."/>
            <person name="Anantharaman K."/>
            <person name="Thomas B.C."/>
            <person name="Malmstrom R."/>
            <person name="Stieglmeier M."/>
            <person name="Klingl A."/>
            <person name="Woyke T."/>
            <person name="Ryan C.M."/>
            <person name="Banfield J.F."/>
        </authorList>
    </citation>
    <scope>NUCLEOTIDE SEQUENCE [LARGE SCALE GENOMIC DNA]</scope>
</reference>